<dbReference type="EMBL" id="JAAAJA010000982">
    <property type="protein sequence ID" value="KAG0248496.1"/>
    <property type="molecule type" value="Genomic_DNA"/>
</dbReference>
<feature type="compositionally biased region" description="Polar residues" evidence="1">
    <location>
        <begin position="9"/>
        <end position="29"/>
    </location>
</feature>
<sequence>MSIKPPSSPHQTSTTNQTNPVPVNSPNLSSDLFLQDQLKGLLISQHTLVTHPATSMPPHPSHHTEEQGLNRPAQSNTPLGTRFVQQPSQSHQQLSTTADLATIADLATKLGRLEKTVARLTEARWAVPGTAFGNVATKKETRDRVPARQLQRPARPTGHGQFLINQASETILAIATNLCRWPISPTHLALMDVDILAVWGQADSGHDFIHSLGSMIQKLHEQEMTATISYSNKEDLKKILSVIVEKLGNIKRLFMAMGSNPHVWPSHQLNTIDIDILAVWSQSNTREGYKTRLSNLVKRLRGHEKEAQARLYLLTGVDGQGTEGMETGELMEEED</sequence>
<feature type="region of interest" description="Disordered" evidence="1">
    <location>
        <begin position="51"/>
        <end position="92"/>
    </location>
</feature>
<feature type="region of interest" description="Disordered" evidence="1">
    <location>
        <begin position="1"/>
        <end position="29"/>
    </location>
</feature>
<dbReference type="AlphaFoldDB" id="A0A9P6TVY0"/>
<accession>A0A9P6TVY0</accession>
<comment type="caution">
    <text evidence="2">The sequence shown here is derived from an EMBL/GenBank/DDBJ whole genome shotgun (WGS) entry which is preliminary data.</text>
</comment>
<protein>
    <submittedName>
        <fullName evidence="2">Uncharacterized protein</fullName>
    </submittedName>
</protein>
<feature type="compositionally biased region" description="Polar residues" evidence="1">
    <location>
        <begin position="72"/>
        <end position="92"/>
    </location>
</feature>
<name>A0A9P6TVY0_9FUNG</name>
<reference evidence="2" key="1">
    <citation type="journal article" date="2020" name="Fungal Divers.">
        <title>Resolving the Mortierellaceae phylogeny through synthesis of multi-gene phylogenetics and phylogenomics.</title>
        <authorList>
            <person name="Vandepol N."/>
            <person name="Liber J."/>
            <person name="Desiro A."/>
            <person name="Na H."/>
            <person name="Kennedy M."/>
            <person name="Barry K."/>
            <person name="Grigoriev I.V."/>
            <person name="Miller A.N."/>
            <person name="O'Donnell K."/>
            <person name="Stajich J.E."/>
            <person name="Bonito G."/>
        </authorList>
    </citation>
    <scope>NUCLEOTIDE SEQUENCE</scope>
    <source>
        <strain evidence="2">KOD948</strain>
    </source>
</reference>
<organism evidence="2 3">
    <name type="scientific">Mortierella polycephala</name>
    <dbReference type="NCBI Taxonomy" id="41804"/>
    <lineage>
        <taxon>Eukaryota</taxon>
        <taxon>Fungi</taxon>
        <taxon>Fungi incertae sedis</taxon>
        <taxon>Mucoromycota</taxon>
        <taxon>Mortierellomycotina</taxon>
        <taxon>Mortierellomycetes</taxon>
        <taxon>Mortierellales</taxon>
        <taxon>Mortierellaceae</taxon>
        <taxon>Mortierella</taxon>
    </lineage>
</organism>
<evidence type="ECO:0000256" key="1">
    <source>
        <dbReference type="SAM" id="MobiDB-lite"/>
    </source>
</evidence>
<gene>
    <name evidence="2" type="ORF">BG011_010218</name>
</gene>
<dbReference type="OrthoDB" id="10337540at2759"/>
<evidence type="ECO:0000313" key="3">
    <source>
        <dbReference type="Proteomes" id="UP000726737"/>
    </source>
</evidence>
<dbReference type="Proteomes" id="UP000726737">
    <property type="component" value="Unassembled WGS sequence"/>
</dbReference>
<proteinExistence type="predicted"/>
<keyword evidence="3" id="KW-1185">Reference proteome</keyword>
<evidence type="ECO:0000313" key="2">
    <source>
        <dbReference type="EMBL" id="KAG0248496.1"/>
    </source>
</evidence>